<dbReference type="EMBL" id="JACHNZ010000068">
    <property type="protein sequence ID" value="MBB4633912.1"/>
    <property type="molecule type" value="Genomic_DNA"/>
</dbReference>
<keyword evidence="2" id="KW-1185">Reference proteome</keyword>
<gene>
    <name evidence="1" type="ORF">GGQ98_003570</name>
</gene>
<sequence>MLMLHEYRRRADRLADHLPWAALVAPGIVLNKDGGFQRTFRFRGPDLESATEAELVAACARANNILKRFGSGWALHIEAERREALGYPASHFPEAASWLIDEERRAGFEAAEQHYESRYFLTLTFLPPPDQADTAGRALVERSDDLKGRDWRQAMGHFIAETDRALDLFSGFMPEVRALDDAETLTYLHGTISQRHHAIGVPETPMYLDGILVDTPLTGGLEPMLGSEHLRTLTILGFPNLSRPGILDALNHEAFSYRWVTRFIALDKTQATKALTRLRRQWFNKRKSITALLREVLYNQPAQLLDSDADNKVLDADHALQALGADHVSFGYLTTTITVADADHARVQEKVRALERIVGGLVV</sequence>
<evidence type="ECO:0000313" key="1">
    <source>
        <dbReference type="EMBL" id="MBB4633912.1"/>
    </source>
</evidence>
<reference evidence="1 2" key="1">
    <citation type="submission" date="2020-08" db="EMBL/GenBank/DDBJ databases">
        <title>Genomic Encyclopedia of Type Strains, Phase IV (KMG-IV): sequencing the most valuable type-strain genomes for metagenomic binning, comparative biology and taxonomic classification.</title>
        <authorList>
            <person name="Goeker M."/>
        </authorList>
    </citation>
    <scope>NUCLEOTIDE SEQUENCE [LARGE SCALE GENOMIC DNA]</scope>
    <source>
        <strain evidence="1 2">DSM 17328</strain>
    </source>
</reference>
<name>A0A7W7B4M5_9SPHN</name>
<evidence type="ECO:0000313" key="2">
    <source>
        <dbReference type="Proteomes" id="UP000566324"/>
    </source>
</evidence>
<protein>
    <submittedName>
        <fullName evidence="1">Type IV secretory pathway VirB4 component</fullName>
    </submittedName>
</protein>
<dbReference type="AlphaFoldDB" id="A0A7W7B4M5"/>
<comment type="caution">
    <text evidence="1">The sequence shown here is derived from an EMBL/GenBank/DDBJ whole genome shotgun (WGS) entry which is preliminary data.</text>
</comment>
<organism evidence="1 2">
    <name type="scientific">Sphingosinicella soli</name>
    <dbReference type="NCBI Taxonomy" id="333708"/>
    <lineage>
        <taxon>Bacteria</taxon>
        <taxon>Pseudomonadati</taxon>
        <taxon>Pseudomonadota</taxon>
        <taxon>Alphaproteobacteria</taxon>
        <taxon>Sphingomonadales</taxon>
        <taxon>Sphingosinicellaceae</taxon>
        <taxon>Sphingosinicella</taxon>
    </lineage>
</organism>
<dbReference type="Proteomes" id="UP000566324">
    <property type="component" value="Unassembled WGS sequence"/>
</dbReference>
<proteinExistence type="predicted"/>
<accession>A0A7W7B4M5</accession>